<dbReference type="Gene3D" id="3.40.50.620">
    <property type="entry name" value="HUPs"/>
    <property type="match status" value="1"/>
</dbReference>
<dbReference type="InterPro" id="IPR006016">
    <property type="entry name" value="UspA"/>
</dbReference>
<proteinExistence type="inferred from homology"/>
<dbReference type="Pfam" id="PF00582">
    <property type="entry name" value="Usp"/>
    <property type="match status" value="1"/>
</dbReference>
<dbReference type="Proteomes" id="UP000258707">
    <property type="component" value="Chromosome"/>
</dbReference>
<dbReference type="InterPro" id="IPR006015">
    <property type="entry name" value="Universal_stress_UspA"/>
</dbReference>
<dbReference type="SUPFAM" id="SSF52402">
    <property type="entry name" value="Adenine nucleotide alpha hydrolases-like"/>
    <property type="match status" value="1"/>
</dbReference>
<dbReference type="KEGG" id="nan:AArc1_1242"/>
<dbReference type="KEGG" id="nag:AArcMg_2448"/>
<feature type="domain" description="UspA" evidence="2">
    <location>
        <begin position="29"/>
        <end position="170"/>
    </location>
</feature>
<evidence type="ECO:0000313" key="3">
    <source>
        <dbReference type="EMBL" id="AXR77581.1"/>
    </source>
</evidence>
<dbReference type="PANTHER" id="PTHR46268:SF6">
    <property type="entry name" value="UNIVERSAL STRESS PROTEIN UP12"/>
    <property type="match status" value="1"/>
</dbReference>
<dbReference type="AlphaFoldDB" id="A0A346PSE5"/>
<reference evidence="5" key="2">
    <citation type="submission" date="2018-02" db="EMBL/GenBank/DDBJ databases">
        <title>Phenotypic and genomic properties of facultatively anaerobic sulfur-reducing natronoarchaea from hypersaline soda lakes.</title>
        <authorList>
            <person name="Sorokin D.Y."/>
            <person name="Kublanov I.V."/>
            <person name="Roman P."/>
            <person name="Sinninghe Damste J.S."/>
            <person name="Golyshin P.N."/>
            <person name="Rojo D."/>
            <person name="Ciordia S."/>
            <person name="Mena M.D.C."/>
            <person name="Ferrer M."/>
            <person name="Messina E."/>
            <person name="Smedile F."/>
            <person name="La Spada G."/>
            <person name="La Cono V."/>
            <person name="Yakimov M.M."/>
        </authorList>
    </citation>
    <scope>NUCLEOTIDE SEQUENCE [LARGE SCALE GENOMIC DNA]</scope>
    <source>
        <strain evidence="5">AArc-Mg</strain>
    </source>
</reference>
<evidence type="ECO:0000256" key="1">
    <source>
        <dbReference type="ARBA" id="ARBA00008791"/>
    </source>
</evidence>
<reference evidence="6" key="1">
    <citation type="submission" date="2017-10" db="EMBL/GenBank/DDBJ databases">
        <title>Phenotypic and genomic properties of facultatively anaerobic sulfur-reducing natronoarchaea from hypersaline soda lakes.</title>
        <authorList>
            <person name="Sorokin D.Y."/>
            <person name="Kublanov I.V."/>
            <person name="Roman P."/>
            <person name="Sinninghe Damste J.S."/>
            <person name="Golyshin P.N."/>
            <person name="Rojo D."/>
            <person name="Ciordia S."/>
            <person name="Mena Md.C."/>
            <person name="Ferrer M."/>
            <person name="Messina E."/>
            <person name="Smedile F."/>
            <person name="La Spada G."/>
            <person name="La Cono V."/>
            <person name="Yakimov M.M."/>
        </authorList>
    </citation>
    <scope>NUCLEOTIDE SEQUENCE [LARGE SCALE GENOMIC DNA]</scope>
    <source>
        <strain evidence="6">AArc1</strain>
    </source>
</reference>
<dbReference type="CDD" id="cd00293">
    <property type="entry name" value="USP-like"/>
    <property type="match status" value="1"/>
</dbReference>
<organism evidence="4 5">
    <name type="scientific">Natrarchaeobaculum sulfurireducens</name>
    <dbReference type="NCBI Taxonomy" id="2044521"/>
    <lineage>
        <taxon>Archaea</taxon>
        <taxon>Methanobacteriati</taxon>
        <taxon>Methanobacteriota</taxon>
        <taxon>Stenosarchaea group</taxon>
        <taxon>Halobacteria</taxon>
        <taxon>Halobacteriales</taxon>
        <taxon>Natrialbaceae</taxon>
        <taxon>Natrarchaeobaculum</taxon>
    </lineage>
</organism>
<reference evidence="4" key="3">
    <citation type="journal article" date="2019" name="Int. J. Syst. Evol. Microbiol.">
        <title>Natronolimnobius sulfurireducens sp. nov. and Halalkaliarchaeum desulfuricum gen. nov., sp. nov., the first sulfur-respiring alkaliphilic haloarchaea from hypersaline alkaline lakes.</title>
        <authorList>
            <person name="Sorokin D.Y."/>
            <person name="Yakimov M."/>
            <person name="Messina E."/>
            <person name="Merkel A.Y."/>
            <person name="Bale N.J."/>
            <person name="Sinninghe Damste J.S."/>
        </authorList>
    </citation>
    <scope>NUCLEOTIDE SEQUENCE</scope>
    <source>
        <strain evidence="4">AArc-Mg</strain>
        <strain evidence="3">AArc1</strain>
    </source>
</reference>
<gene>
    <name evidence="3" type="ORF">AArc1_1242</name>
    <name evidence="4" type="ORF">AArcMg_2448</name>
</gene>
<keyword evidence="5" id="KW-1185">Reference proteome</keyword>
<comment type="similarity">
    <text evidence="1">Belongs to the universal stress protein A family.</text>
</comment>
<name>A0A346PSE5_9EURY</name>
<dbReference type="EMBL" id="CP024047">
    <property type="protein sequence ID" value="AXR77581.1"/>
    <property type="molecule type" value="Genomic_DNA"/>
</dbReference>
<dbReference type="Proteomes" id="UP000258613">
    <property type="component" value="Chromosome"/>
</dbReference>
<evidence type="ECO:0000313" key="6">
    <source>
        <dbReference type="Proteomes" id="UP000258707"/>
    </source>
</evidence>
<dbReference type="InterPro" id="IPR014729">
    <property type="entry name" value="Rossmann-like_a/b/a_fold"/>
</dbReference>
<protein>
    <submittedName>
        <fullName evidence="3">Nucleotide-binding protein, UspA family</fullName>
    </submittedName>
    <submittedName>
        <fullName evidence="4">Universal stress protein</fullName>
    </submittedName>
</protein>
<dbReference type="PRINTS" id="PR01438">
    <property type="entry name" value="UNVRSLSTRESS"/>
</dbReference>
<evidence type="ECO:0000313" key="4">
    <source>
        <dbReference type="EMBL" id="AXR82440.1"/>
    </source>
</evidence>
<evidence type="ECO:0000313" key="5">
    <source>
        <dbReference type="Proteomes" id="UP000258613"/>
    </source>
</evidence>
<accession>A0A346PDI6</accession>
<accession>A0A346PSE5</accession>
<dbReference type="PANTHER" id="PTHR46268">
    <property type="entry name" value="STRESS RESPONSE PROTEIN NHAX"/>
    <property type="match status" value="1"/>
</dbReference>
<dbReference type="EMBL" id="CP027033">
    <property type="protein sequence ID" value="AXR82440.1"/>
    <property type="molecule type" value="Genomic_DNA"/>
</dbReference>
<evidence type="ECO:0000259" key="2">
    <source>
        <dbReference type="Pfam" id="PF00582"/>
    </source>
</evidence>
<sequence length="175" mass="18733">MTDSHTSEFHDERSISHKRFVTPLAFSSMYDTVLAPTDGSDGSHAALKHALDLASTYDATLHTQYVVESSPAFAADLDDATEEEVYGSLYDAGRRTVEEVTARADAAGIDDVETSVDRGVPHEEILAYVDEHDVDLVVMATAGRTGSSRELIGSVAERVVRASPAPVVTVNAHGD</sequence>